<proteinExistence type="predicted"/>
<name>A0AAP7W855_BACMY</name>
<accession>A0AAP7W855</accession>
<dbReference type="Proteomes" id="UP000194131">
    <property type="component" value="Unassembled WGS sequence"/>
</dbReference>
<evidence type="ECO:0000313" key="1">
    <source>
        <dbReference type="EMBL" id="OSX92488.1"/>
    </source>
</evidence>
<sequence length="86" mass="10399">MRGNKFKYLYKSALIRNDSYLGNNYKILDIGMRMLQPHELYTTQGFLSGGYYFSKMKGDDKNDERGIWQKLLPTVYKFWVFYYKKI</sequence>
<reference evidence="1 2" key="1">
    <citation type="submission" date="2016-12" db="EMBL/GenBank/DDBJ databases">
        <title>Genome Sequences of Twelve Sporeforming Bacillus Species Isolated from Foods.</title>
        <authorList>
            <person name="De Jong A."/>
            <person name="Holsappel S."/>
            <person name="Kuipers O.P."/>
        </authorList>
    </citation>
    <scope>NUCLEOTIDE SEQUENCE [LARGE SCALE GENOMIC DNA]</scope>
    <source>
        <strain evidence="1 2">S3E15</strain>
    </source>
</reference>
<evidence type="ECO:0000313" key="2">
    <source>
        <dbReference type="Proteomes" id="UP000194131"/>
    </source>
</evidence>
<dbReference type="AlphaFoldDB" id="A0AAP7W855"/>
<dbReference type="EMBL" id="MRWU01000007">
    <property type="protein sequence ID" value="OSX92488.1"/>
    <property type="molecule type" value="Genomic_DNA"/>
</dbReference>
<organism evidence="1 2">
    <name type="scientific">Bacillus mycoides</name>
    <dbReference type="NCBI Taxonomy" id="1405"/>
    <lineage>
        <taxon>Bacteria</taxon>
        <taxon>Bacillati</taxon>
        <taxon>Bacillota</taxon>
        <taxon>Bacilli</taxon>
        <taxon>Bacillales</taxon>
        <taxon>Bacillaceae</taxon>
        <taxon>Bacillus</taxon>
        <taxon>Bacillus cereus group</taxon>
    </lineage>
</organism>
<protein>
    <submittedName>
        <fullName evidence="1">Uncharacterized protein</fullName>
    </submittedName>
</protein>
<gene>
    <name evidence="1" type="ORF">S3E15_05469</name>
</gene>
<comment type="caution">
    <text evidence="1">The sequence shown here is derived from an EMBL/GenBank/DDBJ whole genome shotgun (WGS) entry which is preliminary data.</text>
</comment>